<feature type="compositionally biased region" description="Basic residues" evidence="4">
    <location>
        <begin position="84"/>
        <end position="105"/>
    </location>
</feature>
<feature type="domain" description="CCT" evidence="5">
    <location>
        <begin position="372"/>
        <end position="414"/>
    </location>
</feature>
<feature type="compositionally biased region" description="Low complexity" evidence="4">
    <location>
        <begin position="60"/>
        <end position="83"/>
    </location>
</feature>
<evidence type="ECO:0000256" key="4">
    <source>
        <dbReference type="SAM" id="MobiDB-lite"/>
    </source>
</evidence>
<feature type="region of interest" description="Disordered" evidence="4">
    <location>
        <begin position="56"/>
        <end position="140"/>
    </location>
</feature>
<evidence type="ECO:0000313" key="6">
    <source>
        <dbReference type="Proteomes" id="UP001652623"/>
    </source>
</evidence>
<dbReference type="PANTHER" id="PTHR31874">
    <property type="entry name" value="CCT MOTIF FAMILY PROTEIN, EXPRESSED"/>
    <property type="match status" value="1"/>
</dbReference>
<name>A0ABM3IGW4_ZIZJJ</name>
<sequence>MVMSSSNSINLSRFFSTNTHSHINRLRKARQTKRIDMCNMSSSGLRIQKPSYLRTRSIIKKTTTTQTKTGTETTTTTTTTTSKSKSKSKSLKPARKSRTKTRKPKFLSLRLELSQQQQQQQSTTPTNSSSINNNMSSSSRHHQLNLFPLHPENMVDDKLAADINDDNNVAFLFHSEGGGGATLNGLLTSTTTTTAAAGVAATTTMSTEDDSISMSYTAAYRGGRECCSEESQSLVRTAMRNRERDSSEEEKWVCYSEVVEKKEVEEETSSSYCAGGDLLLLQKRNTAQGLLSLKLDYEGILNAWSDKGPLYVHGESPQTVPDLQDDKSSNVLMDGLGSAENLWKVPETGGNASSLKMKEEMGGREGWKMGQREASVLRYKEKRQSRLFAKRIRYEVRKLNAEKRPRMKGRFVKRS</sequence>
<proteinExistence type="predicted"/>
<feature type="compositionally biased region" description="Low complexity" evidence="4">
    <location>
        <begin position="114"/>
        <end position="138"/>
    </location>
</feature>
<dbReference type="PROSITE" id="PS51017">
    <property type="entry name" value="CCT"/>
    <property type="match status" value="1"/>
</dbReference>
<organism evidence="6 7">
    <name type="scientific">Ziziphus jujuba</name>
    <name type="common">Chinese jujube</name>
    <name type="synonym">Ziziphus sativa</name>
    <dbReference type="NCBI Taxonomy" id="326968"/>
    <lineage>
        <taxon>Eukaryota</taxon>
        <taxon>Viridiplantae</taxon>
        <taxon>Streptophyta</taxon>
        <taxon>Embryophyta</taxon>
        <taxon>Tracheophyta</taxon>
        <taxon>Spermatophyta</taxon>
        <taxon>Magnoliopsida</taxon>
        <taxon>eudicotyledons</taxon>
        <taxon>Gunneridae</taxon>
        <taxon>Pentapetalae</taxon>
        <taxon>rosids</taxon>
        <taxon>fabids</taxon>
        <taxon>Rosales</taxon>
        <taxon>Rhamnaceae</taxon>
        <taxon>Paliureae</taxon>
        <taxon>Ziziphus</taxon>
    </lineage>
</organism>
<keyword evidence="6" id="KW-1185">Reference proteome</keyword>
<dbReference type="Pfam" id="PF06203">
    <property type="entry name" value="CCT"/>
    <property type="match status" value="1"/>
</dbReference>
<dbReference type="InterPro" id="IPR052453">
    <property type="entry name" value="CONSTANS-like_ZF"/>
</dbReference>
<reference evidence="7" key="1">
    <citation type="submission" date="2025-08" db="UniProtKB">
        <authorList>
            <consortium name="RefSeq"/>
        </authorList>
    </citation>
    <scope>IDENTIFICATION</scope>
    <source>
        <tissue evidence="7">Seedling</tissue>
    </source>
</reference>
<dbReference type="RefSeq" id="XP_048328084.1">
    <property type="nucleotide sequence ID" value="XM_048472127.2"/>
</dbReference>
<dbReference type="PANTHER" id="PTHR31874:SF25">
    <property type="entry name" value="CCT MOTIF FAMILY PROTEIN"/>
    <property type="match status" value="1"/>
</dbReference>
<evidence type="ECO:0000259" key="5">
    <source>
        <dbReference type="PROSITE" id="PS51017"/>
    </source>
</evidence>
<gene>
    <name evidence="7" type="primary">LOC107415240</name>
</gene>
<comment type="subcellular location">
    <subcellularLocation>
        <location evidence="1 3">Nucleus</location>
    </subcellularLocation>
</comment>
<evidence type="ECO:0000256" key="3">
    <source>
        <dbReference type="PROSITE-ProRule" id="PRU00357"/>
    </source>
</evidence>
<evidence type="ECO:0000313" key="7">
    <source>
        <dbReference type="RefSeq" id="XP_048328084.1"/>
    </source>
</evidence>
<evidence type="ECO:0000256" key="1">
    <source>
        <dbReference type="ARBA" id="ARBA00004123"/>
    </source>
</evidence>
<dbReference type="InterPro" id="IPR010402">
    <property type="entry name" value="CCT_domain"/>
</dbReference>
<dbReference type="Proteomes" id="UP001652623">
    <property type="component" value="Chromosome 4"/>
</dbReference>
<protein>
    <submittedName>
        <fullName evidence="7">Uncharacterized protein LOC107415240</fullName>
    </submittedName>
</protein>
<evidence type="ECO:0000256" key="2">
    <source>
        <dbReference type="ARBA" id="ARBA00023242"/>
    </source>
</evidence>
<accession>A0ABM3IGW4</accession>
<dbReference type="GeneID" id="107415240"/>
<keyword evidence="2 3" id="KW-0539">Nucleus</keyword>